<organism evidence="2 3">
    <name type="scientific">Stichopus japonicus</name>
    <name type="common">Sea cucumber</name>
    <dbReference type="NCBI Taxonomy" id="307972"/>
    <lineage>
        <taxon>Eukaryota</taxon>
        <taxon>Metazoa</taxon>
        <taxon>Echinodermata</taxon>
        <taxon>Eleutherozoa</taxon>
        <taxon>Echinozoa</taxon>
        <taxon>Holothuroidea</taxon>
        <taxon>Aspidochirotacea</taxon>
        <taxon>Aspidochirotida</taxon>
        <taxon>Stichopodidae</taxon>
        <taxon>Apostichopus</taxon>
    </lineage>
</organism>
<dbReference type="SMART" id="SM00060">
    <property type="entry name" value="FN3"/>
    <property type="match status" value="1"/>
</dbReference>
<dbReference type="InterPro" id="IPR013783">
    <property type="entry name" value="Ig-like_fold"/>
</dbReference>
<accession>A0A2G8JHE1</accession>
<reference evidence="2 3" key="1">
    <citation type="journal article" date="2017" name="PLoS Biol.">
        <title>The sea cucumber genome provides insights into morphological evolution and visceral regeneration.</title>
        <authorList>
            <person name="Zhang X."/>
            <person name="Sun L."/>
            <person name="Yuan J."/>
            <person name="Sun Y."/>
            <person name="Gao Y."/>
            <person name="Zhang L."/>
            <person name="Li S."/>
            <person name="Dai H."/>
            <person name="Hamel J.F."/>
            <person name="Liu C."/>
            <person name="Yu Y."/>
            <person name="Liu S."/>
            <person name="Lin W."/>
            <person name="Guo K."/>
            <person name="Jin S."/>
            <person name="Xu P."/>
            <person name="Storey K.B."/>
            <person name="Huan P."/>
            <person name="Zhang T."/>
            <person name="Zhou Y."/>
            <person name="Zhang J."/>
            <person name="Lin C."/>
            <person name="Li X."/>
            <person name="Xing L."/>
            <person name="Huo D."/>
            <person name="Sun M."/>
            <person name="Wang L."/>
            <person name="Mercier A."/>
            <person name="Li F."/>
            <person name="Yang H."/>
            <person name="Xiang J."/>
        </authorList>
    </citation>
    <scope>NUCLEOTIDE SEQUENCE [LARGE SCALE GENOMIC DNA]</scope>
    <source>
        <strain evidence="2">Shaxun</strain>
        <tissue evidence="2">Muscle</tissue>
    </source>
</reference>
<dbReference type="AlphaFoldDB" id="A0A2G8JHE1"/>
<comment type="caution">
    <text evidence="2">The sequence shown here is derived from an EMBL/GenBank/DDBJ whole genome shotgun (WGS) entry which is preliminary data.</text>
</comment>
<keyword evidence="3" id="KW-1185">Reference proteome</keyword>
<feature type="domain" description="Fibronectin type-III" evidence="1">
    <location>
        <begin position="104"/>
        <end position="193"/>
    </location>
</feature>
<evidence type="ECO:0000313" key="3">
    <source>
        <dbReference type="Proteomes" id="UP000230750"/>
    </source>
</evidence>
<evidence type="ECO:0000259" key="1">
    <source>
        <dbReference type="PROSITE" id="PS50853"/>
    </source>
</evidence>
<proteinExistence type="predicted"/>
<dbReference type="Gene3D" id="2.60.40.10">
    <property type="entry name" value="Immunoglobulins"/>
    <property type="match status" value="2"/>
</dbReference>
<dbReference type="CDD" id="cd00063">
    <property type="entry name" value="FN3"/>
    <property type="match status" value="2"/>
</dbReference>
<dbReference type="STRING" id="307972.A0A2G8JHE1"/>
<dbReference type="Pfam" id="PF00041">
    <property type="entry name" value="fn3"/>
    <property type="match status" value="1"/>
</dbReference>
<dbReference type="InterPro" id="IPR003961">
    <property type="entry name" value="FN3_dom"/>
</dbReference>
<protein>
    <submittedName>
        <fullName evidence="2">Fibronectin type III domain protein</fullName>
    </submittedName>
</protein>
<dbReference type="PROSITE" id="PS50853">
    <property type="entry name" value="FN3"/>
    <property type="match status" value="1"/>
</dbReference>
<dbReference type="EMBL" id="MRZV01001969">
    <property type="protein sequence ID" value="PIK35162.1"/>
    <property type="molecule type" value="Genomic_DNA"/>
</dbReference>
<dbReference type="PANTHER" id="PTHR26391">
    <property type="entry name" value="INACTIVE TYROSINE-PROTEIN KINASE 7"/>
    <property type="match status" value="1"/>
</dbReference>
<dbReference type="InterPro" id="IPR036116">
    <property type="entry name" value="FN3_sf"/>
</dbReference>
<dbReference type="PANTHER" id="PTHR26391:SF18">
    <property type="entry name" value="PROTEIN KINASE RECEPTOR TIE-1, PUTATIVE-RELATED"/>
    <property type="match status" value="1"/>
</dbReference>
<dbReference type="SUPFAM" id="SSF49265">
    <property type="entry name" value="Fibronectin type III"/>
    <property type="match status" value="1"/>
</dbReference>
<evidence type="ECO:0000313" key="2">
    <source>
        <dbReference type="EMBL" id="PIK35162.1"/>
    </source>
</evidence>
<sequence>MLEPQDNGDLLAIWQESRENPCKVDSYIINIQPLEDKCKERRHVINESDIVLDRNDRNFTFRRSDLSLWGSTEYQVSLRAVNTLGESDSESAWNITNVLRPSGSPMGVVLSDTTSTSAKFTWDTVNCPDTNGEITGYRYRLTLNGEAVEKETTIWQVVFNDLTPRTNYTFNVQGGTSAGFGPWSDDIFFETTE</sequence>
<dbReference type="Proteomes" id="UP000230750">
    <property type="component" value="Unassembled WGS sequence"/>
</dbReference>
<dbReference type="OrthoDB" id="5982258at2759"/>
<name>A0A2G8JHE1_STIJA</name>
<gene>
    <name evidence="2" type="ORF">BSL78_28010</name>
</gene>